<dbReference type="PANTHER" id="PTHR24198">
    <property type="entry name" value="ANKYRIN REPEAT AND PROTEIN KINASE DOMAIN-CONTAINING PROTEIN"/>
    <property type="match status" value="1"/>
</dbReference>
<gene>
    <name evidence="4" type="ORF">BJX67DRAFT_385495</name>
</gene>
<proteinExistence type="predicted"/>
<evidence type="ECO:0000313" key="4">
    <source>
        <dbReference type="EMBL" id="KAL2862577.1"/>
    </source>
</evidence>
<dbReference type="Proteomes" id="UP001610432">
    <property type="component" value="Unassembled WGS sequence"/>
</dbReference>
<keyword evidence="5" id="KW-1185">Reference proteome</keyword>
<organism evidence="4 5">
    <name type="scientific">Aspergillus lucknowensis</name>
    <dbReference type="NCBI Taxonomy" id="176173"/>
    <lineage>
        <taxon>Eukaryota</taxon>
        <taxon>Fungi</taxon>
        <taxon>Dikarya</taxon>
        <taxon>Ascomycota</taxon>
        <taxon>Pezizomycotina</taxon>
        <taxon>Eurotiomycetes</taxon>
        <taxon>Eurotiomycetidae</taxon>
        <taxon>Eurotiales</taxon>
        <taxon>Aspergillaceae</taxon>
        <taxon>Aspergillus</taxon>
        <taxon>Aspergillus subgen. Nidulantes</taxon>
    </lineage>
</organism>
<sequence>MTPGTIPPPYESTLHAACQQGHENIVVELINHGVDVNSGNGTSGGDALQAASRAGQESVDDLLLRSGSNVNVHGGRYGSALQAACAGMHESIVQKLRTNGALVNVTGGKYGTALQAASRIGDLDIVRVLLDNGADVNTECGQYGNHLQAACRGGHTEIVKMLLACGANVNAQGGRYINALRAASSGGYSDMSASYSIGMLCRIFESSPFDISAAAMYCTTISKSILYLHYCHYIDQPEGVLAATPAESEY</sequence>
<name>A0ABR4LDY2_9EURO</name>
<dbReference type="Pfam" id="PF12796">
    <property type="entry name" value="Ank_2"/>
    <property type="match status" value="2"/>
</dbReference>
<evidence type="ECO:0000256" key="1">
    <source>
        <dbReference type="ARBA" id="ARBA00022737"/>
    </source>
</evidence>
<feature type="repeat" description="ANK" evidence="3">
    <location>
        <begin position="43"/>
        <end position="75"/>
    </location>
</feature>
<reference evidence="4 5" key="1">
    <citation type="submission" date="2024-07" db="EMBL/GenBank/DDBJ databases">
        <title>Section-level genome sequencing and comparative genomics of Aspergillus sections Usti and Cavernicolus.</title>
        <authorList>
            <consortium name="Lawrence Berkeley National Laboratory"/>
            <person name="Nybo J.L."/>
            <person name="Vesth T.C."/>
            <person name="Theobald S."/>
            <person name="Frisvad J.C."/>
            <person name="Larsen T.O."/>
            <person name="Kjaerboelling I."/>
            <person name="Rothschild-Mancinelli K."/>
            <person name="Lyhne E.K."/>
            <person name="Kogle M.E."/>
            <person name="Barry K."/>
            <person name="Clum A."/>
            <person name="Na H."/>
            <person name="Ledsgaard L."/>
            <person name="Lin J."/>
            <person name="Lipzen A."/>
            <person name="Kuo A."/>
            <person name="Riley R."/>
            <person name="Mondo S."/>
            <person name="Labutti K."/>
            <person name="Haridas S."/>
            <person name="Pangalinan J."/>
            <person name="Salamov A.A."/>
            <person name="Simmons B.A."/>
            <person name="Magnuson J.K."/>
            <person name="Chen J."/>
            <person name="Drula E."/>
            <person name="Henrissat B."/>
            <person name="Wiebenga A."/>
            <person name="Lubbers R.J."/>
            <person name="Gomes A.C."/>
            <person name="Macurrencykelacurrency M.R."/>
            <person name="Stajich J."/>
            <person name="Grigoriev I.V."/>
            <person name="Mortensen U.H."/>
            <person name="De Vries R.P."/>
            <person name="Baker S.E."/>
            <person name="Andersen M.R."/>
        </authorList>
    </citation>
    <scope>NUCLEOTIDE SEQUENCE [LARGE SCALE GENOMIC DNA]</scope>
    <source>
        <strain evidence="4 5">CBS 449.75</strain>
    </source>
</reference>
<evidence type="ECO:0000313" key="5">
    <source>
        <dbReference type="Proteomes" id="UP001610432"/>
    </source>
</evidence>
<accession>A0ABR4LDY2</accession>
<dbReference type="Gene3D" id="1.25.40.20">
    <property type="entry name" value="Ankyrin repeat-containing domain"/>
    <property type="match status" value="1"/>
</dbReference>
<dbReference type="SUPFAM" id="SSF48403">
    <property type="entry name" value="Ankyrin repeat"/>
    <property type="match status" value="1"/>
</dbReference>
<dbReference type="InterPro" id="IPR036770">
    <property type="entry name" value="Ankyrin_rpt-contain_sf"/>
</dbReference>
<dbReference type="PROSITE" id="PS50088">
    <property type="entry name" value="ANK_REPEAT"/>
    <property type="match status" value="4"/>
</dbReference>
<dbReference type="PRINTS" id="PR01415">
    <property type="entry name" value="ANKYRIN"/>
</dbReference>
<evidence type="ECO:0000256" key="3">
    <source>
        <dbReference type="PROSITE-ProRule" id="PRU00023"/>
    </source>
</evidence>
<evidence type="ECO:0000256" key="2">
    <source>
        <dbReference type="ARBA" id="ARBA00023043"/>
    </source>
</evidence>
<feature type="repeat" description="ANK" evidence="3">
    <location>
        <begin position="9"/>
        <end position="41"/>
    </location>
</feature>
<feature type="repeat" description="ANK" evidence="3">
    <location>
        <begin position="109"/>
        <end position="141"/>
    </location>
</feature>
<dbReference type="SMART" id="SM00248">
    <property type="entry name" value="ANK"/>
    <property type="match status" value="5"/>
</dbReference>
<comment type="caution">
    <text evidence="4">The sequence shown here is derived from an EMBL/GenBank/DDBJ whole genome shotgun (WGS) entry which is preliminary data.</text>
</comment>
<dbReference type="GeneID" id="98148938"/>
<dbReference type="InterPro" id="IPR002110">
    <property type="entry name" value="Ankyrin_rpt"/>
</dbReference>
<feature type="repeat" description="ANK" evidence="3">
    <location>
        <begin position="147"/>
        <end position="174"/>
    </location>
</feature>
<dbReference type="PROSITE" id="PS50297">
    <property type="entry name" value="ANK_REP_REGION"/>
    <property type="match status" value="3"/>
</dbReference>
<keyword evidence="1" id="KW-0677">Repeat</keyword>
<dbReference type="RefSeq" id="XP_070881556.1">
    <property type="nucleotide sequence ID" value="XM_071033866.1"/>
</dbReference>
<protein>
    <submittedName>
        <fullName evidence="4">Ankyrin repeat-containing domain protein</fullName>
    </submittedName>
</protein>
<keyword evidence="2 3" id="KW-0040">ANK repeat</keyword>
<dbReference type="PANTHER" id="PTHR24198:SF165">
    <property type="entry name" value="ANKYRIN REPEAT-CONTAINING PROTEIN-RELATED"/>
    <property type="match status" value="1"/>
</dbReference>
<dbReference type="EMBL" id="JBFXLQ010000065">
    <property type="protein sequence ID" value="KAL2862577.1"/>
    <property type="molecule type" value="Genomic_DNA"/>
</dbReference>